<protein>
    <recommendedName>
        <fullName evidence="2">Antitoxin</fullName>
    </recommendedName>
</protein>
<dbReference type="Proteomes" id="UP000629098">
    <property type="component" value="Unassembled WGS sequence"/>
</dbReference>
<reference evidence="3" key="1">
    <citation type="submission" date="2020-09" db="EMBL/GenBank/DDBJ databases">
        <title>Iningainema tapete sp. nov. (Scytonemataceae, Cyanobacteria) from greenhouses in central Florida (USA) produces two types of nodularin with biosynthetic potential for microcystin-LR and anabaenopeptins.</title>
        <authorList>
            <person name="Berthold D.E."/>
            <person name="Lefler F.W."/>
            <person name="Huang I.-S."/>
            <person name="Abdulla H."/>
            <person name="Zimba P.V."/>
            <person name="Laughinghouse H.D. IV."/>
        </authorList>
    </citation>
    <scope>NUCLEOTIDE SEQUENCE</scope>
    <source>
        <strain evidence="3">BLCCT55</strain>
    </source>
</reference>
<comment type="caution">
    <text evidence="3">The sequence shown here is derived from an EMBL/GenBank/DDBJ whole genome shotgun (WGS) entry which is preliminary data.</text>
</comment>
<dbReference type="RefSeq" id="WP_190839185.1">
    <property type="nucleotide sequence ID" value="NZ_CAWPPI010000134.1"/>
</dbReference>
<evidence type="ECO:0000256" key="1">
    <source>
        <dbReference type="ARBA" id="ARBA00009981"/>
    </source>
</evidence>
<proteinExistence type="inferred from homology"/>
<keyword evidence="4" id="KW-1185">Reference proteome</keyword>
<organism evidence="3 4">
    <name type="scientific">Iningainema tapete BLCC-T55</name>
    <dbReference type="NCBI Taxonomy" id="2748662"/>
    <lineage>
        <taxon>Bacteria</taxon>
        <taxon>Bacillati</taxon>
        <taxon>Cyanobacteriota</taxon>
        <taxon>Cyanophyceae</taxon>
        <taxon>Nostocales</taxon>
        <taxon>Scytonemataceae</taxon>
        <taxon>Iningainema tapete</taxon>
    </lineage>
</organism>
<gene>
    <name evidence="3" type="ORF">ICL16_44605</name>
</gene>
<dbReference type="AlphaFoldDB" id="A0A8J6XPG3"/>
<comment type="function">
    <text evidence="2">Antitoxin component of a type II toxin-antitoxin (TA) system.</text>
</comment>
<dbReference type="Pfam" id="PF02604">
    <property type="entry name" value="PhdYeFM_antitox"/>
    <property type="match status" value="1"/>
</dbReference>
<evidence type="ECO:0000256" key="2">
    <source>
        <dbReference type="RuleBase" id="RU362080"/>
    </source>
</evidence>
<evidence type="ECO:0000313" key="3">
    <source>
        <dbReference type="EMBL" id="MBD2778943.1"/>
    </source>
</evidence>
<dbReference type="InterPro" id="IPR006442">
    <property type="entry name" value="Antitoxin_Phd/YefM"/>
</dbReference>
<comment type="similarity">
    <text evidence="1 2">Belongs to the phD/YefM antitoxin family.</text>
</comment>
<dbReference type="PANTHER" id="PTHR33713:SF6">
    <property type="entry name" value="ANTITOXIN YEFM"/>
    <property type="match status" value="1"/>
</dbReference>
<dbReference type="PANTHER" id="PTHR33713">
    <property type="entry name" value="ANTITOXIN YAFN-RELATED"/>
    <property type="match status" value="1"/>
</dbReference>
<dbReference type="SUPFAM" id="SSF143120">
    <property type="entry name" value="YefM-like"/>
    <property type="match status" value="1"/>
</dbReference>
<dbReference type="InterPro" id="IPR036165">
    <property type="entry name" value="YefM-like_sf"/>
</dbReference>
<sequence length="97" mass="10777">MSKIVNNEKLFSKVLETDEAVVISQPDGKNVVLISEAEYNSLLETLYLLRSPANSARLLTALERAKAGMIQPQNVRELYEKFGLNEDDADSDIAFSS</sequence>
<dbReference type="InterPro" id="IPR051405">
    <property type="entry name" value="phD/YefM_antitoxin"/>
</dbReference>
<evidence type="ECO:0000313" key="4">
    <source>
        <dbReference type="Proteomes" id="UP000629098"/>
    </source>
</evidence>
<name>A0A8J6XPG3_9CYAN</name>
<accession>A0A8J6XPG3</accession>
<dbReference type="Gene3D" id="1.10.1220.170">
    <property type="match status" value="1"/>
</dbReference>
<dbReference type="EMBL" id="JACXAE010000134">
    <property type="protein sequence ID" value="MBD2778943.1"/>
    <property type="molecule type" value="Genomic_DNA"/>
</dbReference>